<organism evidence="1 2">
    <name type="scientific">Dovyalis caffra</name>
    <dbReference type="NCBI Taxonomy" id="77055"/>
    <lineage>
        <taxon>Eukaryota</taxon>
        <taxon>Viridiplantae</taxon>
        <taxon>Streptophyta</taxon>
        <taxon>Embryophyta</taxon>
        <taxon>Tracheophyta</taxon>
        <taxon>Spermatophyta</taxon>
        <taxon>Magnoliopsida</taxon>
        <taxon>eudicotyledons</taxon>
        <taxon>Gunneridae</taxon>
        <taxon>Pentapetalae</taxon>
        <taxon>rosids</taxon>
        <taxon>fabids</taxon>
        <taxon>Malpighiales</taxon>
        <taxon>Salicaceae</taxon>
        <taxon>Flacourtieae</taxon>
        <taxon>Dovyalis</taxon>
    </lineage>
</organism>
<gene>
    <name evidence="1" type="ORF">DCAF_LOCUS10165</name>
</gene>
<dbReference type="EMBL" id="CAWUPB010000956">
    <property type="protein sequence ID" value="CAK7334966.1"/>
    <property type="molecule type" value="Genomic_DNA"/>
</dbReference>
<sequence length="76" mass="8893">MFSPNADGDNEEELELKTTLSGGAIEKRNVRICESRSSRLCDLDGITEMAIVRHSYFWWQFNEIVEKKGRWERKKG</sequence>
<accession>A0AAV1REI8</accession>
<dbReference type="Proteomes" id="UP001314170">
    <property type="component" value="Unassembled WGS sequence"/>
</dbReference>
<name>A0AAV1REI8_9ROSI</name>
<evidence type="ECO:0000313" key="1">
    <source>
        <dbReference type="EMBL" id="CAK7334966.1"/>
    </source>
</evidence>
<comment type="caution">
    <text evidence="1">The sequence shown here is derived from an EMBL/GenBank/DDBJ whole genome shotgun (WGS) entry which is preliminary data.</text>
</comment>
<dbReference type="AlphaFoldDB" id="A0AAV1REI8"/>
<protein>
    <submittedName>
        <fullName evidence="1">Uncharacterized protein</fullName>
    </submittedName>
</protein>
<reference evidence="1 2" key="1">
    <citation type="submission" date="2024-01" db="EMBL/GenBank/DDBJ databases">
        <authorList>
            <person name="Waweru B."/>
        </authorList>
    </citation>
    <scope>NUCLEOTIDE SEQUENCE [LARGE SCALE GENOMIC DNA]</scope>
</reference>
<proteinExistence type="predicted"/>
<keyword evidence="2" id="KW-1185">Reference proteome</keyword>
<evidence type="ECO:0000313" key="2">
    <source>
        <dbReference type="Proteomes" id="UP001314170"/>
    </source>
</evidence>